<feature type="binding site" evidence="2">
    <location>
        <position position="98"/>
    </location>
    <ligand>
        <name>substrate</name>
    </ligand>
</feature>
<feature type="active site" description="Charge relay system" evidence="1">
    <location>
        <position position="198"/>
    </location>
</feature>
<feature type="domain" description="Serine aminopeptidase S33" evidence="4">
    <location>
        <begin position="23"/>
        <end position="228"/>
    </location>
</feature>
<gene>
    <name evidence="5" type="ORF">AERYTH_10650</name>
</gene>
<feature type="binding site" evidence="2">
    <location>
        <position position="29"/>
    </location>
    <ligand>
        <name>substrate</name>
    </ligand>
</feature>
<evidence type="ECO:0000313" key="5">
    <source>
        <dbReference type="EMBL" id="ALX05127.1"/>
    </source>
</evidence>
<dbReference type="InterPro" id="IPR029058">
    <property type="entry name" value="AB_hydrolase_fold"/>
</dbReference>
<dbReference type="STRING" id="2041.AERYTH_10650"/>
<dbReference type="PIRSF" id="PIRSF017388">
    <property type="entry name" value="Esterase_lipase"/>
    <property type="match status" value="1"/>
</dbReference>
<dbReference type="InterPro" id="IPR012354">
    <property type="entry name" value="Esterase_lipase"/>
</dbReference>
<dbReference type="InterPro" id="IPR051044">
    <property type="entry name" value="MAG_DAG_Lipase"/>
</dbReference>
<dbReference type="PANTHER" id="PTHR11614">
    <property type="entry name" value="PHOSPHOLIPASE-RELATED"/>
    <property type="match status" value="1"/>
</dbReference>
<dbReference type="RefSeq" id="WP_067858328.1">
    <property type="nucleotide sequence ID" value="NZ_CP011502.1"/>
</dbReference>
<dbReference type="OrthoDB" id="9786110at2"/>
<feature type="active site" description="Charge relay system" evidence="1">
    <location>
        <position position="228"/>
    </location>
</feature>
<evidence type="ECO:0000256" key="3">
    <source>
        <dbReference type="PIRSR" id="PIRSR017388-3"/>
    </source>
</evidence>
<organism evidence="5 6">
    <name type="scientific">Aeromicrobium erythreum</name>
    <dbReference type="NCBI Taxonomy" id="2041"/>
    <lineage>
        <taxon>Bacteria</taxon>
        <taxon>Bacillati</taxon>
        <taxon>Actinomycetota</taxon>
        <taxon>Actinomycetes</taxon>
        <taxon>Propionibacteriales</taxon>
        <taxon>Nocardioidaceae</taxon>
        <taxon>Aeromicrobium</taxon>
    </lineage>
</organism>
<dbReference type="EMBL" id="CP011502">
    <property type="protein sequence ID" value="ALX05127.1"/>
    <property type="molecule type" value="Genomic_DNA"/>
</dbReference>
<name>A0A0U3THS0_9ACTN</name>
<dbReference type="Proteomes" id="UP000067689">
    <property type="component" value="Chromosome"/>
</dbReference>
<dbReference type="PATRIC" id="fig|2041.4.peg.2228"/>
<evidence type="ECO:0000259" key="4">
    <source>
        <dbReference type="Pfam" id="PF12146"/>
    </source>
</evidence>
<dbReference type="InterPro" id="IPR022742">
    <property type="entry name" value="Hydrolase_4"/>
</dbReference>
<keyword evidence="6" id="KW-1185">Reference proteome</keyword>
<reference evidence="5 6" key="1">
    <citation type="journal article" date="1991" name="Int. J. Syst. Bacteriol.">
        <title>Description of the erythromycin-producing bacterium Arthrobacter sp. strain NRRL B-3381 as Aeromicrobium erythreum gen. nov., sp. nov.</title>
        <authorList>
            <person name="Miller E.S."/>
            <person name="Woese C.R."/>
            <person name="Brenner S."/>
        </authorList>
    </citation>
    <scope>NUCLEOTIDE SEQUENCE [LARGE SCALE GENOMIC DNA]</scope>
    <source>
        <strain evidence="5 6">AR18</strain>
    </source>
</reference>
<dbReference type="AlphaFoldDB" id="A0A0U3THS0"/>
<dbReference type="Gene3D" id="3.40.50.1820">
    <property type="entry name" value="alpha/beta hydrolase"/>
    <property type="match status" value="1"/>
</dbReference>
<sequence>MSPSPTVVPGAEPFAHDAGRVGVLLSHGFTGSPASMVDWGRDLAERGYTVRVPRLPGHGTTWQEMNRTTWRDWYGALDHELDVLRERCDAVVVAGLSMGGCLALRLAEQRPADVAGVVLVNPAVASRDPRLKAVPVLKHMLPSMAAIGGDIKKPGVSEGAYDRTPLRALHSMMQLWDDVRDGLDRVQSPVLFFRSVEDHVVDDSTLALVREGVRPDLLTVVELTDSYHVATVDHDAPLIRERSAAFVAEITGGITDGVDRG</sequence>
<dbReference type="KEGG" id="aer:AERYTH_10650"/>
<evidence type="ECO:0000256" key="1">
    <source>
        <dbReference type="PIRSR" id="PIRSR017388-1"/>
    </source>
</evidence>
<dbReference type="GO" id="GO:0052689">
    <property type="term" value="F:carboxylic ester hydrolase activity"/>
    <property type="evidence" value="ECO:0007669"/>
    <property type="project" value="InterPro"/>
</dbReference>
<evidence type="ECO:0000313" key="6">
    <source>
        <dbReference type="Proteomes" id="UP000067689"/>
    </source>
</evidence>
<proteinExistence type="predicted"/>
<feature type="active site" description="Nucleophile" evidence="1">
    <location>
        <position position="97"/>
    </location>
</feature>
<accession>A0A0U3THS0</accession>
<dbReference type="SUPFAM" id="SSF53474">
    <property type="entry name" value="alpha/beta-Hydrolases"/>
    <property type="match status" value="1"/>
</dbReference>
<dbReference type="Pfam" id="PF12146">
    <property type="entry name" value="Hydrolase_4"/>
    <property type="match status" value="1"/>
</dbReference>
<protein>
    <submittedName>
        <fullName evidence="5">Esterase</fullName>
    </submittedName>
</protein>
<feature type="site" description="Important for substrate specificity" evidence="3">
    <location>
        <position position="147"/>
    </location>
</feature>
<evidence type="ECO:0000256" key="2">
    <source>
        <dbReference type="PIRSR" id="PIRSR017388-2"/>
    </source>
</evidence>